<gene>
    <name evidence="1" type="ORF">MJO28_003380</name>
</gene>
<dbReference type="EMBL" id="CM045867">
    <property type="protein sequence ID" value="KAI7959589.1"/>
    <property type="molecule type" value="Genomic_DNA"/>
</dbReference>
<keyword evidence="2" id="KW-1185">Reference proteome</keyword>
<name>A0ACC0ETC4_9BASI</name>
<protein>
    <submittedName>
        <fullName evidence="1">Uncharacterized protein</fullName>
    </submittedName>
</protein>
<accession>A0ACC0ETC4</accession>
<organism evidence="1 2">
    <name type="scientific">Puccinia striiformis f. sp. tritici</name>
    <dbReference type="NCBI Taxonomy" id="168172"/>
    <lineage>
        <taxon>Eukaryota</taxon>
        <taxon>Fungi</taxon>
        <taxon>Dikarya</taxon>
        <taxon>Basidiomycota</taxon>
        <taxon>Pucciniomycotina</taxon>
        <taxon>Pucciniomycetes</taxon>
        <taxon>Pucciniales</taxon>
        <taxon>Pucciniaceae</taxon>
        <taxon>Puccinia</taxon>
    </lineage>
</organism>
<evidence type="ECO:0000313" key="1">
    <source>
        <dbReference type="EMBL" id="KAI7959589.1"/>
    </source>
</evidence>
<proteinExistence type="predicted"/>
<sequence>MGSSSGSAIIPSFWLSITEWQEAVDGLSIKCGSLYIASSVSPTCLPLTNYPATLTYSYPPPHRKPGSSPEINSLTLFVLAISTELISKDPLRSFHDEESYFRGRSQDLSETEDYQEMLRKEANKDVFFNTEAKMIALHDLIEKGFAPPNSIVHPRLWTLRAQGDDVIMNLGTPSVPKSVNFDQDELDLIFEMGLLLQSCPNFSSCVKCIRCLLDSFHNLLCFCLALSLY</sequence>
<reference evidence="1 2" key="3">
    <citation type="journal article" date="2022" name="Microbiol. Spectr.">
        <title>Folding features and dynamics of 3D genome architecture in plant fungal pathogens.</title>
        <authorList>
            <person name="Xia C."/>
        </authorList>
    </citation>
    <scope>NUCLEOTIDE SEQUENCE [LARGE SCALE GENOMIC DNA]</scope>
    <source>
        <strain evidence="1 2">93-210</strain>
    </source>
</reference>
<reference evidence="2" key="1">
    <citation type="journal article" date="2018" name="BMC Genomics">
        <title>Genomic insights into host adaptation between the wheat stripe rust pathogen (Puccinia striiformis f. sp. tritici) and the barley stripe rust pathogen (Puccinia striiformis f. sp. hordei).</title>
        <authorList>
            <person name="Xia C."/>
            <person name="Wang M."/>
            <person name="Yin C."/>
            <person name="Cornejo O.E."/>
            <person name="Hulbert S.H."/>
            <person name="Chen X."/>
        </authorList>
    </citation>
    <scope>NUCLEOTIDE SEQUENCE [LARGE SCALE GENOMIC DNA]</scope>
    <source>
        <strain evidence="2">93-210</strain>
    </source>
</reference>
<reference evidence="2" key="2">
    <citation type="journal article" date="2018" name="Mol. Plant Microbe Interact.">
        <title>Genome sequence resources for the wheat stripe rust pathogen (Puccinia striiformis f. sp. tritici) and the barley stripe rust pathogen (Puccinia striiformis f. sp. hordei).</title>
        <authorList>
            <person name="Xia C."/>
            <person name="Wang M."/>
            <person name="Yin C."/>
            <person name="Cornejo O.E."/>
            <person name="Hulbert S.H."/>
            <person name="Chen X."/>
        </authorList>
    </citation>
    <scope>NUCLEOTIDE SEQUENCE [LARGE SCALE GENOMIC DNA]</scope>
    <source>
        <strain evidence="2">93-210</strain>
    </source>
</reference>
<evidence type="ECO:0000313" key="2">
    <source>
        <dbReference type="Proteomes" id="UP001060170"/>
    </source>
</evidence>
<comment type="caution">
    <text evidence="1">The sequence shown here is derived from an EMBL/GenBank/DDBJ whole genome shotgun (WGS) entry which is preliminary data.</text>
</comment>
<dbReference type="Proteomes" id="UP001060170">
    <property type="component" value="Chromosome 3"/>
</dbReference>